<keyword evidence="3" id="KW-1185">Reference proteome</keyword>
<dbReference type="EMBL" id="JAVLVT010000003">
    <property type="protein sequence ID" value="MDS1270561.1"/>
    <property type="molecule type" value="Genomic_DNA"/>
</dbReference>
<feature type="region of interest" description="Disordered" evidence="1">
    <location>
        <begin position="91"/>
        <end position="151"/>
    </location>
</feature>
<evidence type="ECO:0000256" key="1">
    <source>
        <dbReference type="SAM" id="MobiDB-lite"/>
    </source>
</evidence>
<comment type="caution">
    <text evidence="2">The sequence shown here is derived from an EMBL/GenBank/DDBJ whole genome shotgun (WGS) entry which is preliminary data.</text>
</comment>
<organism evidence="2 3">
    <name type="scientific">Lipingzhangella rawalii</name>
    <dbReference type="NCBI Taxonomy" id="2055835"/>
    <lineage>
        <taxon>Bacteria</taxon>
        <taxon>Bacillati</taxon>
        <taxon>Actinomycetota</taxon>
        <taxon>Actinomycetes</taxon>
        <taxon>Streptosporangiales</taxon>
        <taxon>Nocardiopsidaceae</taxon>
        <taxon>Lipingzhangella</taxon>
    </lineage>
</organism>
<accession>A0ABU2H5J3</accession>
<dbReference type="Proteomes" id="UP001250214">
    <property type="component" value="Unassembled WGS sequence"/>
</dbReference>
<dbReference type="RefSeq" id="WP_310912061.1">
    <property type="nucleotide sequence ID" value="NZ_JAVLVT010000003.1"/>
</dbReference>
<name>A0ABU2H5J3_9ACTN</name>
<evidence type="ECO:0000313" key="3">
    <source>
        <dbReference type="Proteomes" id="UP001250214"/>
    </source>
</evidence>
<protein>
    <recommendedName>
        <fullName evidence="4">DUF305 domain-containing protein</fullName>
    </recommendedName>
</protein>
<evidence type="ECO:0000313" key="2">
    <source>
        <dbReference type="EMBL" id="MDS1270561.1"/>
    </source>
</evidence>
<proteinExistence type="predicted"/>
<dbReference type="PROSITE" id="PS51257">
    <property type="entry name" value="PROKAR_LIPOPROTEIN"/>
    <property type="match status" value="1"/>
</dbReference>
<reference evidence="3" key="1">
    <citation type="submission" date="2023-07" db="EMBL/GenBank/DDBJ databases">
        <title>Novel species in the genus Lipingzhangella isolated from Sambhar Salt Lake.</title>
        <authorList>
            <person name="Jiya N."/>
            <person name="Kajale S."/>
            <person name="Sharma A."/>
        </authorList>
    </citation>
    <scope>NUCLEOTIDE SEQUENCE [LARGE SCALE GENOMIC DNA]</scope>
    <source>
        <strain evidence="3">LS1_29</strain>
    </source>
</reference>
<sequence>MRWEAVRRRTVLLGALAGAAVVGAGCREHREQGWHPRSITPEASAVLGAIAVEQRLLDHCEALREEAMDEEDETLLTSAADAHQRHLTALRERLPADTPATTDPSGETAPPERPTETTATPPSTDDGGSRSALRVAAEDAATTHLRRAGQVTDPGLAQLLASLGAAAAGYAQLLAEGR</sequence>
<evidence type="ECO:0008006" key="4">
    <source>
        <dbReference type="Google" id="ProtNLM"/>
    </source>
</evidence>
<gene>
    <name evidence="2" type="ORF">RIF23_09655</name>
</gene>